<organism evidence="2 3">
    <name type="scientific">Halobellus ruber</name>
    <dbReference type="NCBI Taxonomy" id="2761102"/>
    <lineage>
        <taxon>Archaea</taxon>
        <taxon>Methanobacteriati</taxon>
        <taxon>Methanobacteriota</taxon>
        <taxon>Stenosarchaea group</taxon>
        <taxon>Halobacteria</taxon>
        <taxon>Halobacteriales</taxon>
        <taxon>Haloferacaceae</taxon>
        <taxon>Halobellus</taxon>
    </lineage>
</organism>
<comment type="caution">
    <text evidence="2">The sequence shown here is derived from an EMBL/GenBank/DDBJ whole genome shotgun (WGS) entry which is preliminary data.</text>
</comment>
<protein>
    <recommendedName>
        <fullName evidence="1">Halobacterial output domain-containing protein</fullName>
    </recommendedName>
</protein>
<feature type="domain" description="Halobacterial output" evidence="1">
    <location>
        <begin position="31"/>
        <end position="101"/>
    </location>
</feature>
<dbReference type="InterPro" id="IPR040624">
    <property type="entry name" value="HalOD1"/>
</dbReference>
<dbReference type="RefSeq" id="WP_185192590.1">
    <property type="nucleotide sequence ID" value="NZ_JACKXD010000002.1"/>
</dbReference>
<keyword evidence="3" id="KW-1185">Reference proteome</keyword>
<evidence type="ECO:0000259" key="1">
    <source>
        <dbReference type="Pfam" id="PF18545"/>
    </source>
</evidence>
<dbReference type="Pfam" id="PF18545">
    <property type="entry name" value="HalOD1"/>
    <property type="match status" value="1"/>
</dbReference>
<gene>
    <name evidence="2" type="ORF">H5V44_08055</name>
</gene>
<name>A0A7J9SH21_9EURY</name>
<accession>A0A7J9SH21</accession>
<sequence>MSERQRTSSERAQGWETDTKLVREFPRPVSVADAVTSTVSEAAASWPRLSETPPLSQFVDVEKLNGLFKTKATDDSRWLPSAVFRFQGCRVTVLYGRYIRVMIEQNF</sequence>
<proteinExistence type="predicted"/>
<dbReference type="AlphaFoldDB" id="A0A7J9SH21"/>
<evidence type="ECO:0000313" key="3">
    <source>
        <dbReference type="Proteomes" id="UP000546257"/>
    </source>
</evidence>
<dbReference type="Proteomes" id="UP000546257">
    <property type="component" value="Unassembled WGS sequence"/>
</dbReference>
<reference evidence="2 3" key="1">
    <citation type="submission" date="2020-08" db="EMBL/GenBank/DDBJ databases">
        <authorList>
            <person name="Seo M.-J."/>
        </authorList>
    </citation>
    <scope>NUCLEOTIDE SEQUENCE [LARGE SCALE GENOMIC DNA]</scope>
    <source>
        <strain evidence="2 3">MBLA0160</strain>
    </source>
</reference>
<dbReference type="EMBL" id="JACKXD010000002">
    <property type="protein sequence ID" value="MBB6646240.1"/>
    <property type="molecule type" value="Genomic_DNA"/>
</dbReference>
<evidence type="ECO:0000313" key="2">
    <source>
        <dbReference type="EMBL" id="MBB6646240.1"/>
    </source>
</evidence>